<feature type="transmembrane region" description="Helical" evidence="9">
    <location>
        <begin position="180"/>
        <end position="198"/>
    </location>
</feature>
<feature type="transmembrane region" description="Helical" evidence="9">
    <location>
        <begin position="238"/>
        <end position="257"/>
    </location>
</feature>
<evidence type="ECO:0000256" key="1">
    <source>
        <dbReference type="ARBA" id="ARBA00000085"/>
    </source>
</evidence>
<keyword evidence="4" id="KW-0808">Transferase</keyword>
<feature type="transmembrane region" description="Helical" evidence="9">
    <location>
        <begin position="329"/>
        <end position="347"/>
    </location>
</feature>
<evidence type="ECO:0000313" key="13">
    <source>
        <dbReference type="Proteomes" id="UP001178662"/>
    </source>
</evidence>
<feature type="transmembrane region" description="Helical" evidence="9">
    <location>
        <begin position="12"/>
        <end position="31"/>
    </location>
</feature>
<accession>A0AA95EXB6</accession>
<evidence type="ECO:0000256" key="4">
    <source>
        <dbReference type="ARBA" id="ARBA00022679"/>
    </source>
</evidence>
<dbReference type="PANTHER" id="PTHR24421">
    <property type="entry name" value="NITRATE/NITRITE SENSOR PROTEIN NARX-RELATED"/>
    <property type="match status" value="1"/>
</dbReference>
<feature type="transmembrane region" description="Helical" evidence="9">
    <location>
        <begin position="367"/>
        <end position="389"/>
    </location>
</feature>
<feature type="transmembrane region" description="Helical" evidence="9">
    <location>
        <begin position="205"/>
        <end position="226"/>
    </location>
</feature>
<keyword evidence="8" id="KW-0902">Two-component regulatory system</keyword>
<evidence type="ECO:0000256" key="9">
    <source>
        <dbReference type="SAM" id="Phobius"/>
    </source>
</evidence>
<dbReference type="InterPro" id="IPR050482">
    <property type="entry name" value="Sensor_HK_TwoCompSys"/>
</dbReference>
<evidence type="ECO:0000256" key="2">
    <source>
        <dbReference type="ARBA" id="ARBA00012438"/>
    </source>
</evidence>
<keyword evidence="3" id="KW-0597">Phosphoprotein</keyword>
<feature type="domain" description="7TM-DISM receptor extracellular" evidence="10">
    <location>
        <begin position="178"/>
        <end position="389"/>
    </location>
</feature>
<keyword evidence="6 12" id="KW-0418">Kinase</keyword>
<keyword evidence="9" id="KW-1133">Transmembrane helix</keyword>
<comment type="catalytic activity">
    <reaction evidence="1">
        <text>ATP + protein L-histidine = ADP + protein N-phospho-L-histidine.</text>
        <dbReference type="EC" id="2.7.13.3"/>
    </reaction>
</comment>
<dbReference type="InterPro" id="IPR011712">
    <property type="entry name" value="Sig_transdc_His_kin_sub3_dim/P"/>
</dbReference>
<evidence type="ECO:0000256" key="6">
    <source>
        <dbReference type="ARBA" id="ARBA00022777"/>
    </source>
</evidence>
<dbReference type="EMBL" id="CP119317">
    <property type="protein sequence ID" value="WEK54809.1"/>
    <property type="molecule type" value="Genomic_DNA"/>
</dbReference>
<evidence type="ECO:0000259" key="11">
    <source>
        <dbReference type="Pfam" id="PF07730"/>
    </source>
</evidence>
<dbReference type="AlphaFoldDB" id="A0AA95EXB6"/>
<keyword evidence="5" id="KW-0547">Nucleotide-binding</keyword>
<dbReference type="GO" id="GO:0000155">
    <property type="term" value="F:phosphorelay sensor kinase activity"/>
    <property type="evidence" value="ECO:0007669"/>
    <property type="project" value="InterPro"/>
</dbReference>
<organism evidence="12 13">
    <name type="scientific">Candidatus Cohnella colombiensis</name>
    <dbReference type="NCBI Taxonomy" id="3121368"/>
    <lineage>
        <taxon>Bacteria</taxon>
        <taxon>Bacillati</taxon>
        <taxon>Bacillota</taxon>
        <taxon>Bacilli</taxon>
        <taxon>Bacillales</taxon>
        <taxon>Paenibacillaceae</taxon>
        <taxon>Cohnella</taxon>
    </lineage>
</organism>
<dbReference type="SUPFAM" id="SSF55874">
    <property type="entry name" value="ATPase domain of HSP90 chaperone/DNA topoisomerase II/histidine kinase"/>
    <property type="match status" value="1"/>
</dbReference>
<keyword evidence="13" id="KW-1185">Reference proteome</keyword>
<dbReference type="InterPro" id="IPR036890">
    <property type="entry name" value="HATPase_C_sf"/>
</dbReference>
<proteinExistence type="predicted"/>
<evidence type="ECO:0000256" key="3">
    <source>
        <dbReference type="ARBA" id="ARBA00022553"/>
    </source>
</evidence>
<dbReference type="Pfam" id="PF07695">
    <property type="entry name" value="7TMR-DISM_7TM"/>
    <property type="match status" value="1"/>
</dbReference>
<dbReference type="GO" id="GO:0016020">
    <property type="term" value="C:membrane"/>
    <property type="evidence" value="ECO:0007669"/>
    <property type="project" value="InterPro"/>
</dbReference>
<evidence type="ECO:0000256" key="7">
    <source>
        <dbReference type="ARBA" id="ARBA00022840"/>
    </source>
</evidence>
<dbReference type="GO" id="GO:0046983">
    <property type="term" value="F:protein dimerization activity"/>
    <property type="evidence" value="ECO:0007669"/>
    <property type="project" value="InterPro"/>
</dbReference>
<dbReference type="InterPro" id="IPR011623">
    <property type="entry name" value="7TMR_DISM_rcpt_extracell_dom1"/>
</dbReference>
<gene>
    <name evidence="12" type="ORF">P0Y55_01645</name>
</gene>
<dbReference type="Gene3D" id="3.30.565.10">
    <property type="entry name" value="Histidine kinase-like ATPase, C-terminal domain"/>
    <property type="match status" value="1"/>
</dbReference>
<dbReference type="Proteomes" id="UP001178662">
    <property type="component" value="Chromosome"/>
</dbReference>
<keyword evidence="9" id="KW-0472">Membrane</keyword>
<dbReference type="Pfam" id="PF07730">
    <property type="entry name" value="HisKA_3"/>
    <property type="match status" value="1"/>
</dbReference>
<feature type="domain" description="Signal transduction histidine kinase subgroup 3 dimerisation and phosphoacceptor" evidence="11">
    <location>
        <begin position="450"/>
        <end position="514"/>
    </location>
</feature>
<evidence type="ECO:0000259" key="10">
    <source>
        <dbReference type="Pfam" id="PF07695"/>
    </source>
</evidence>
<sequence length="652" mass="74374">MRGVGLKAHLPLLRTNIVLFGLLLLLAWTLTSFERNSRLERQNVDESSWQYAVATDYAYSAPPQNNWFPYITGISSELDAYWLRISLPKDAIREPQLWILNVSSLSVYSDGDRIYAYNPEEHAERLNTNYHWNLVPLPTPHSSELVLLLKQQGDIHLAPKIYLIGKGDFTSYLIQKDIDALIFGAIFIFFFCISIYLYSINKANLHLYLALVACCGCYSVVVRTYLIQLLWDQPWLSYLELTIFPLGVFGTLSIMIELLHSNHTHVLRILRWIILAFTVFTFITSLTLNNSLFVLYLSYPLLALFGVTAFFILYTIWKSYRDKQDADSITMLSGFLMLTFTASIHVIRNYTTGLYGYIIRQLELSSVIPVDILSLGLLLFIFCLSRIIIHRFSLMNQQLSLFNTDLENMVIRRTAELHERELELQEASMKLTLSLRETAEASASTMVLEERHRITGTIHDTIGHSLTATIVQLEAAKRLLTRDPALAEQKLVASQGLVRRGLEDIRQSIRLVRNDSTQYDLHEAMLSLVNETEKTTGVRIIARIDPIPVELTVLKKRVLFQALQEGLTNGIRHGDSTHFEFTLMMNNKYLDFTLNSNGHTYAPTKFGFGLQTMADRVQQFGGKITIDPGTPGCILKIQLPIEENGGVYRDKP</sequence>
<keyword evidence="9" id="KW-0812">Transmembrane</keyword>
<dbReference type="EC" id="2.7.13.3" evidence="2"/>
<keyword evidence="7" id="KW-0067">ATP-binding</keyword>
<evidence type="ECO:0000256" key="8">
    <source>
        <dbReference type="ARBA" id="ARBA00023012"/>
    </source>
</evidence>
<feature type="transmembrane region" description="Helical" evidence="9">
    <location>
        <begin position="269"/>
        <end position="288"/>
    </location>
</feature>
<evidence type="ECO:0000256" key="5">
    <source>
        <dbReference type="ARBA" id="ARBA00022741"/>
    </source>
</evidence>
<dbReference type="GO" id="GO:0005524">
    <property type="term" value="F:ATP binding"/>
    <property type="evidence" value="ECO:0007669"/>
    <property type="project" value="UniProtKB-KW"/>
</dbReference>
<evidence type="ECO:0000313" key="12">
    <source>
        <dbReference type="EMBL" id="WEK54809.1"/>
    </source>
</evidence>
<reference evidence="12" key="1">
    <citation type="submission" date="2023-03" db="EMBL/GenBank/DDBJ databases">
        <title>Andean soil-derived lignocellulolytic bacterial consortium as a source of novel taxa and putative plastic-active enzymes.</title>
        <authorList>
            <person name="Diaz-Garcia L."/>
            <person name="Chuvochina M."/>
            <person name="Feuerriegel G."/>
            <person name="Bunk B."/>
            <person name="Sproer C."/>
            <person name="Streit W.R."/>
            <person name="Rodriguez L.M."/>
            <person name="Overmann J."/>
            <person name="Jimenez D.J."/>
        </authorList>
    </citation>
    <scope>NUCLEOTIDE SEQUENCE</scope>
    <source>
        <strain evidence="12">MAG 2441</strain>
    </source>
</reference>
<protein>
    <recommendedName>
        <fullName evidence="2">histidine kinase</fullName>
        <ecNumber evidence="2">2.7.13.3</ecNumber>
    </recommendedName>
</protein>
<name>A0AA95EXB6_9BACL</name>
<feature type="transmembrane region" description="Helical" evidence="9">
    <location>
        <begin position="294"/>
        <end position="317"/>
    </location>
</feature>
<dbReference type="Gene3D" id="1.20.5.1930">
    <property type="match status" value="1"/>
</dbReference>
<dbReference type="PANTHER" id="PTHR24421:SF10">
    <property type="entry name" value="NITRATE_NITRITE SENSOR PROTEIN NARQ"/>
    <property type="match status" value="1"/>
</dbReference>